<feature type="compositionally biased region" description="Acidic residues" evidence="1">
    <location>
        <begin position="79"/>
        <end position="88"/>
    </location>
</feature>
<dbReference type="EMBL" id="JAHRIP010093420">
    <property type="protein sequence ID" value="MEQ2317135.1"/>
    <property type="molecule type" value="Genomic_DNA"/>
</dbReference>
<keyword evidence="3" id="KW-1185">Reference proteome</keyword>
<dbReference type="Proteomes" id="UP001469553">
    <property type="component" value="Unassembled WGS sequence"/>
</dbReference>
<protein>
    <submittedName>
        <fullName evidence="2">Uncharacterized protein</fullName>
    </submittedName>
</protein>
<organism evidence="2 3">
    <name type="scientific">Ameca splendens</name>
    <dbReference type="NCBI Taxonomy" id="208324"/>
    <lineage>
        <taxon>Eukaryota</taxon>
        <taxon>Metazoa</taxon>
        <taxon>Chordata</taxon>
        <taxon>Craniata</taxon>
        <taxon>Vertebrata</taxon>
        <taxon>Euteleostomi</taxon>
        <taxon>Actinopterygii</taxon>
        <taxon>Neopterygii</taxon>
        <taxon>Teleostei</taxon>
        <taxon>Neoteleostei</taxon>
        <taxon>Acanthomorphata</taxon>
        <taxon>Ovalentaria</taxon>
        <taxon>Atherinomorphae</taxon>
        <taxon>Cyprinodontiformes</taxon>
        <taxon>Goodeidae</taxon>
        <taxon>Ameca</taxon>
    </lineage>
</organism>
<evidence type="ECO:0000313" key="3">
    <source>
        <dbReference type="Proteomes" id="UP001469553"/>
    </source>
</evidence>
<gene>
    <name evidence="2" type="ORF">AMECASPLE_039677</name>
</gene>
<feature type="region of interest" description="Disordered" evidence="1">
    <location>
        <begin position="45"/>
        <end position="115"/>
    </location>
</feature>
<proteinExistence type="predicted"/>
<reference evidence="2 3" key="1">
    <citation type="submission" date="2021-06" db="EMBL/GenBank/DDBJ databases">
        <authorList>
            <person name="Palmer J.M."/>
        </authorList>
    </citation>
    <scope>NUCLEOTIDE SEQUENCE [LARGE SCALE GENOMIC DNA]</scope>
    <source>
        <strain evidence="2 3">AS_MEX2019</strain>
        <tissue evidence="2">Muscle</tissue>
    </source>
</reference>
<accession>A0ABV1AH57</accession>
<evidence type="ECO:0000313" key="2">
    <source>
        <dbReference type="EMBL" id="MEQ2317135.1"/>
    </source>
</evidence>
<feature type="compositionally biased region" description="Polar residues" evidence="1">
    <location>
        <begin position="104"/>
        <end position="115"/>
    </location>
</feature>
<name>A0ABV1AH57_9TELE</name>
<sequence length="128" mass="14105">MLFDCVCMQNGEVKLGPPIITCTQSYPECRVYDARHGAEAECDMDSSVENTLSSDSQDTSQDRHVIGSASAPVIPREEQFEDYGEGVDVDFSPSSPCPEDDSRTNGFSDLSSSLPSRDWTMKVKHLSF</sequence>
<evidence type="ECO:0000256" key="1">
    <source>
        <dbReference type="SAM" id="MobiDB-lite"/>
    </source>
</evidence>
<comment type="caution">
    <text evidence="2">The sequence shown here is derived from an EMBL/GenBank/DDBJ whole genome shotgun (WGS) entry which is preliminary data.</text>
</comment>